<evidence type="ECO:0000313" key="3">
    <source>
        <dbReference type="EMBL" id="POF87384.1"/>
    </source>
</evidence>
<reference evidence="3 4" key="2">
    <citation type="submission" date="2018-03" db="EMBL/GenBank/DDBJ databases">
        <title>Draft genome of Pseudomonas putida strain KT-27.</title>
        <authorList>
            <person name="Yoshizawa S."/>
            <person name="Khan N.H."/>
            <person name="Nishimura M."/>
            <person name="Chiura H.X."/>
            <person name="Ogura Y."/>
            <person name="Hayashi T."/>
            <person name="Kogure K."/>
        </authorList>
    </citation>
    <scope>NUCLEOTIDE SEQUENCE [LARGE SCALE GENOMIC DNA]</scope>
    <source>
        <strain evidence="3 4">KT-27</strain>
    </source>
</reference>
<accession>A0A2S3W8W4</accession>
<name>A0A2S3W8W4_PSEPU</name>
<organism evidence="3 4">
    <name type="scientific">Pseudomonas putida</name>
    <name type="common">Arthrobacter siderocapsulatus</name>
    <dbReference type="NCBI Taxonomy" id="303"/>
    <lineage>
        <taxon>Bacteria</taxon>
        <taxon>Pseudomonadati</taxon>
        <taxon>Pseudomonadota</taxon>
        <taxon>Gammaproteobacteria</taxon>
        <taxon>Pseudomonadales</taxon>
        <taxon>Pseudomonadaceae</taxon>
        <taxon>Pseudomonas</taxon>
    </lineage>
</organism>
<proteinExistence type="predicted"/>
<comment type="caution">
    <text evidence="3">The sequence shown here is derived from an EMBL/GenBank/DDBJ whole genome shotgun (WGS) entry which is preliminary data.</text>
</comment>
<dbReference type="EMBL" id="MIND01000018">
    <property type="protein sequence ID" value="POF87384.1"/>
    <property type="molecule type" value="Genomic_DNA"/>
</dbReference>
<evidence type="ECO:0000313" key="4">
    <source>
        <dbReference type="Proteomes" id="UP000237194"/>
    </source>
</evidence>
<feature type="coiled-coil region" evidence="1">
    <location>
        <begin position="1427"/>
        <end position="1454"/>
    </location>
</feature>
<feature type="region of interest" description="Disordered" evidence="2">
    <location>
        <begin position="773"/>
        <end position="834"/>
    </location>
</feature>
<evidence type="ECO:0000256" key="1">
    <source>
        <dbReference type="SAM" id="Coils"/>
    </source>
</evidence>
<dbReference type="Proteomes" id="UP000237194">
    <property type="component" value="Unassembled WGS sequence"/>
</dbReference>
<sequence length="1576" mass="176467">MPLAAPTPIASVKRLVAARFANRPSLRQVIAHEGLETLARRYPWIRTSYPQLESLEGFSIIHAQAPGAGPGQSPLVDTLIAHLLSGNRMALAPTDQLSLATGQVFHPQQAGPGQPEIDLRMADLNTDFDALLACVIDSFQQAQIGFWNAPEGDSEISALRWMQQLLKANLLANIQRQGLGDAEKSVLYGLLEGRSDGLACHALQVRLNSAGVEHCLSLSSTLLCARHADRDLLLWCKPTGTVHSYHDLSALACALRDELAQRYRFESMVWAKAPLEEDAFAHQARQLLNGILDEIGRLRLADIATPRELEAALSLLSDPAAGFLDQPWQPAAHPTIEVPGWLAQASAGDRFQYQTAMLQLAASQALAKGETSWGDIEDLNQYASRCLREQMHADHPQGRLVQPDQVLASIAQRVQTSSLTFDLQYLRTESLTALAITRLQVGEHEAVTGILLADGSQPPQWLTPEYVDSLIRTVDIGGRYPAYVNAALQDARNTAHRVRLHAREWRSHLLLGALQAKIAGQLRDRSWQALADFCDRPEDRSSVHAMAPLAFLCAPQAAAANEVQGMFLIRLQANGPWVLYRALCNEQVVREFDDLEQLMDSVLADQPLQQDLLDWMDDDARAIYEDGGFQRPHLHRNLSELAHLLAPADMLDALMSRLRQPARVRFSAWQGDLDQHMFQARGKTLLLLASRQSVSNAQQRWALISQLAWLAFNTVASVLRGPAASVAWLIISLVALKDDLAALERGTPEEKALAVTDVLTNLAMLLVHGHASGAQPDTLSTPLKPRLEGPRPHEPGATLNREEPSPAPWQEPVGQGRPAPLRVSGWQGGQGLGHLTAGQRETLAGLRARISLAGHSAEPHGRLRGLFKVNERHYVALEHEPYEVQEAFAGVRVIGPEQNQSEWSGQWGGAPDGYYLPDRERAQGPWITRWNGEWRLDLRLAGGMPKSRRQAVAEKVDHFNSLQQRRRNNDSELTKLVPLAERNAQLLSAYDQEAAAFRSDMDKLPPDARAALPDDLRIRLENLNAQRRQHRPILGILASILEKQAVIIESNIALFTELSEPRYQRMDPQGRSSYAVSQWYEQLINNDQYLYQRLLELTDYDVLNQQSRELAPLPSEPGQIDFVVTFRRNVATALTTHRRMLTVSERLDANIRTIFADHRIQFENKQVKMRKAVAYRTYSTLIVRGQILSDLAQLVIDRTRLEPDNFEAVLRLQAGLRSSDFHQAMLSHDSLEGTALEPAERVEVLDNALREYRSSLGKAHELLSLDEPAVDKPRVEDYIRELSQLEALTVEQVSNTLRDNDSGATPPVAPMTHRERPGNRRLIRTARGKPLLAEQNDQGTRAVQHDPLTDQAVSHYEQRDGQWAEEAKAAPTPPGNAYLRRVGSSLLARKDARLALAARYLNEPNSLADLLDWHIQDMDGIATQLEAGQEQALATQLREAIEQMQSEKRRLLTQAYLDTRHPDSQALHFLVAQGEVHIQRVPTTLRKRLKDKDYLDVYAINRTTPHQQLWEAHFHYSSAQAAPRAFAKGHLKFWEPRAMSREEQLQRTVNPAERVRIYRGDLRLEQIEDLFPFSAP</sequence>
<keyword evidence="1" id="KW-0175">Coiled coil</keyword>
<gene>
    <name evidence="3" type="ORF">BGP80_05160</name>
</gene>
<reference evidence="3 4" key="1">
    <citation type="submission" date="2016-08" db="EMBL/GenBank/DDBJ databases">
        <authorList>
            <person name="Seilhamer J.J."/>
        </authorList>
    </citation>
    <scope>NUCLEOTIDE SEQUENCE [LARGE SCALE GENOMIC DNA]</scope>
    <source>
        <strain evidence="3 4">KT-27</strain>
    </source>
</reference>
<evidence type="ECO:0000256" key="2">
    <source>
        <dbReference type="SAM" id="MobiDB-lite"/>
    </source>
</evidence>
<protein>
    <submittedName>
        <fullName evidence="3">Uncharacterized protein</fullName>
    </submittedName>
</protein>
<dbReference type="RefSeq" id="WP_103435765.1">
    <property type="nucleotide sequence ID" value="NZ_MIND01000018.1"/>
</dbReference>
<feature type="compositionally biased region" description="Basic and acidic residues" evidence="2">
    <location>
        <begin position="785"/>
        <end position="804"/>
    </location>
</feature>